<sequence length="55" mass="6173">MKDAILFANHQPNLDFAWVAANWHLLDAQQLCRRPLRPLAGTESVECNSITLALV</sequence>
<dbReference type="EMBL" id="CP099489">
    <property type="protein sequence ID" value="USQ81131.1"/>
    <property type="molecule type" value="Genomic_DNA"/>
</dbReference>
<gene>
    <name evidence="1" type="ORF">NF556_05660</name>
</gene>
<reference evidence="1" key="1">
    <citation type="submission" date="2022-06" db="EMBL/GenBank/DDBJ databases">
        <title>Ornithinimicrobium HY1793.</title>
        <authorList>
            <person name="Huang Y."/>
        </authorList>
    </citation>
    <scope>NUCLEOTIDE SEQUENCE</scope>
    <source>
        <strain evidence="1">HY1793</strain>
    </source>
</reference>
<dbReference type="Proteomes" id="UP001056455">
    <property type="component" value="Chromosome"/>
</dbReference>
<protein>
    <submittedName>
        <fullName evidence="1">Uncharacterized protein</fullName>
    </submittedName>
</protein>
<organism evidence="1 2">
    <name type="scientific">Ornithinimicrobium faecis</name>
    <dbReference type="NCBI Taxonomy" id="2934158"/>
    <lineage>
        <taxon>Bacteria</taxon>
        <taxon>Bacillati</taxon>
        <taxon>Actinomycetota</taxon>
        <taxon>Actinomycetes</taxon>
        <taxon>Micrococcales</taxon>
        <taxon>Ornithinimicrobiaceae</taxon>
        <taxon>Ornithinimicrobium</taxon>
    </lineage>
</organism>
<dbReference type="RefSeq" id="WP_252594515.1">
    <property type="nucleotide sequence ID" value="NZ_CP099489.1"/>
</dbReference>
<name>A0ABY4YWI6_9MICO</name>
<evidence type="ECO:0000313" key="2">
    <source>
        <dbReference type="Proteomes" id="UP001056455"/>
    </source>
</evidence>
<evidence type="ECO:0000313" key="1">
    <source>
        <dbReference type="EMBL" id="USQ81131.1"/>
    </source>
</evidence>
<proteinExistence type="predicted"/>
<accession>A0ABY4YWI6</accession>
<keyword evidence="2" id="KW-1185">Reference proteome</keyword>